<organism evidence="1 2">
    <name type="scientific">Favolaschia claudopus</name>
    <dbReference type="NCBI Taxonomy" id="2862362"/>
    <lineage>
        <taxon>Eukaryota</taxon>
        <taxon>Fungi</taxon>
        <taxon>Dikarya</taxon>
        <taxon>Basidiomycota</taxon>
        <taxon>Agaricomycotina</taxon>
        <taxon>Agaricomycetes</taxon>
        <taxon>Agaricomycetidae</taxon>
        <taxon>Agaricales</taxon>
        <taxon>Marasmiineae</taxon>
        <taxon>Mycenaceae</taxon>
        <taxon>Favolaschia</taxon>
    </lineage>
</organism>
<evidence type="ECO:0000313" key="2">
    <source>
        <dbReference type="Proteomes" id="UP001362999"/>
    </source>
</evidence>
<gene>
    <name evidence="1" type="ORF">R3P38DRAFT_3190027</name>
</gene>
<comment type="caution">
    <text evidence="1">The sequence shown here is derived from an EMBL/GenBank/DDBJ whole genome shotgun (WGS) entry which is preliminary data.</text>
</comment>
<keyword evidence="2" id="KW-1185">Reference proteome</keyword>
<sequence>MALVPTTSSVVSLNRGEPYQFSEIFKSSDRDEISRYFYQVLFSVDPLRAFLSYTVPGMRGANKYFPSAHLKTDGEPIERAWAELNNVSPSVKEIQGGMRWDNLLEDSEDDDEVPDLVDCDDFVECCGVGCPYAREVRVKAKL</sequence>
<dbReference type="Proteomes" id="UP001362999">
    <property type="component" value="Unassembled WGS sequence"/>
</dbReference>
<evidence type="ECO:0000313" key="1">
    <source>
        <dbReference type="EMBL" id="KAK7028441.1"/>
    </source>
</evidence>
<accession>A0AAW0BPF2</accession>
<name>A0AAW0BPF2_9AGAR</name>
<proteinExistence type="predicted"/>
<dbReference type="AlphaFoldDB" id="A0AAW0BPF2"/>
<protein>
    <submittedName>
        <fullName evidence="1">Uncharacterized protein</fullName>
    </submittedName>
</protein>
<reference evidence="1 2" key="1">
    <citation type="journal article" date="2024" name="J Genomics">
        <title>Draft genome sequencing and assembly of Favolaschia claudopus CIRM-BRFM 2984 isolated from oak limbs.</title>
        <authorList>
            <person name="Navarro D."/>
            <person name="Drula E."/>
            <person name="Chaduli D."/>
            <person name="Cazenave R."/>
            <person name="Ahrendt S."/>
            <person name="Wang J."/>
            <person name="Lipzen A."/>
            <person name="Daum C."/>
            <person name="Barry K."/>
            <person name="Grigoriev I.V."/>
            <person name="Favel A."/>
            <person name="Rosso M.N."/>
            <person name="Martin F."/>
        </authorList>
    </citation>
    <scope>NUCLEOTIDE SEQUENCE [LARGE SCALE GENOMIC DNA]</scope>
    <source>
        <strain evidence="1 2">CIRM-BRFM 2984</strain>
    </source>
</reference>
<dbReference type="EMBL" id="JAWWNJ010000028">
    <property type="protein sequence ID" value="KAK7028441.1"/>
    <property type="molecule type" value="Genomic_DNA"/>
</dbReference>